<dbReference type="EMBL" id="LDAU01000110">
    <property type="protein sequence ID" value="KRX05116.1"/>
    <property type="molecule type" value="Genomic_DNA"/>
</dbReference>
<dbReference type="Proteomes" id="UP000054937">
    <property type="component" value="Unassembled WGS sequence"/>
</dbReference>
<dbReference type="InterPro" id="IPR006709">
    <property type="entry name" value="SSU_processome_Utp14"/>
</dbReference>
<dbReference type="AlphaFoldDB" id="A0A0V0QS72"/>
<evidence type="ECO:0000256" key="4">
    <source>
        <dbReference type="SAM" id="MobiDB-lite"/>
    </source>
</evidence>
<dbReference type="Pfam" id="PF04615">
    <property type="entry name" value="Utp14"/>
    <property type="match status" value="1"/>
</dbReference>
<reference evidence="5 6" key="1">
    <citation type="journal article" date="2015" name="Sci. Rep.">
        <title>Genome of the facultative scuticociliatosis pathogen Pseudocohnilembus persalinus provides insight into its virulence through horizontal gene transfer.</title>
        <authorList>
            <person name="Xiong J."/>
            <person name="Wang G."/>
            <person name="Cheng J."/>
            <person name="Tian M."/>
            <person name="Pan X."/>
            <person name="Warren A."/>
            <person name="Jiang C."/>
            <person name="Yuan D."/>
            <person name="Miao W."/>
        </authorList>
    </citation>
    <scope>NUCLEOTIDE SEQUENCE [LARGE SCALE GENOMIC DNA]</scope>
    <source>
        <strain evidence="5">36N120E</strain>
    </source>
</reference>
<accession>A0A0V0QS72</accession>
<comment type="subcellular location">
    <subcellularLocation>
        <location evidence="1">Nucleus</location>
        <location evidence="1">Nucleolus</location>
    </subcellularLocation>
</comment>
<dbReference type="GO" id="GO:0032040">
    <property type="term" value="C:small-subunit processome"/>
    <property type="evidence" value="ECO:0007669"/>
    <property type="project" value="InterPro"/>
</dbReference>
<gene>
    <name evidence="5" type="ORF">PPERSA_06750</name>
</gene>
<keyword evidence="6" id="KW-1185">Reference proteome</keyword>
<dbReference type="GO" id="GO:0006364">
    <property type="term" value="P:rRNA processing"/>
    <property type="evidence" value="ECO:0007669"/>
    <property type="project" value="InterPro"/>
</dbReference>
<protein>
    <submittedName>
        <fullName evidence="5">Uncharacterized protein</fullName>
    </submittedName>
</protein>
<evidence type="ECO:0000313" key="6">
    <source>
        <dbReference type="Proteomes" id="UP000054937"/>
    </source>
</evidence>
<sequence>MSQFAQPTKSKKKVKKSKEEKFKNILNQIDVNLENDLNSDNYGNDVSNSAKQALNSFMQSKEDEFLQNQEISINDLMERLEKKEVVPQKQEKNKNNNQEKKSENEQNDLINDPNTQILRKQMDDIKKKQLLQEPTSLRAQEKQERQANYSLVKTDMNKWISIIKRNREASHLDFTSKENFDNMRVNTIMGKDLAHPIAKGVEDVLKESNQESETAVKKTHKPISKEQQRQLQERNLLFYKELKSKRVSKIKR</sequence>
<keyword evidence="3" id="KW-0539">Nucleus</keyword>
<dbReference type="PANTHER" id="PTHR14150:SF12">
    <property type="entry name" value="U3 SMALL NUCLEOLAR RNA-ASSOCIATED PROTEIN 14 HOMOLOG A"/>
    <property type="match status" value="1"/>
</dbReference>
<evidence type="ECO:0000256" key="2">
    <source>
        <dbReference type="ARBA" id="ARBA00022553"/>
    </source>
</evidence>
<evidence type="ECO:0000256" key="1">
    <source>
        <dbReference type="ARBA" id="ARBA00004604"/>
    </source>
</evidence>
<evidence type="ECO:0000256" key="3">
    <source>
        <dbReference type="ARBA" id="ARBA00023242"/>
    </source>
</evidence>
<comment type="caution">
    <text evidence="5">The sequence shown here is derived from an EMBL/GenBank/DDBJ whole genome shotgun (WGS) entry which is preliminary data.</text>
</comment>
<feature type="compositionally biased region" description="Basic and acidic residues" evidence="4">
    <location>
        <begin position="84"/>
        <end position="104"/>
    </location>
</feature>
<dbReference type="InParanoid" id="A0A0V0QS72"/>
<evidence type="ECO:0000313" key="5">
    <source>
        <dbReference type="EMBL" id="KRX05116.1"/>
    </source>
</evidence>
<proteinExistence type="predicted"/>
<organism evidence="5 6">
    <name type="scientific">Pseudocohnilembus persalinus</name>
    <name type="common">Ciliate</name>
    <dbReference type="NCBI Taxonomy" id="266149"/>
    <lineage>
        <taxon>Eukaryota</taxon>
        <taxon>Sar</taxon>
        <taxon>Alveolata</taxon>
        <taxon>Ciliophora</taxon>
        <taxon>Intramacronucleata</taxon>
        <taxon>Oligohymenophorea</taxon>
        <taxon>Scuticociliatia</taxon>
        <taxon>Philasterida</taxon>
        <taxon>Pseudocohnilembidae</taxon>
        <taxon>Pseudocohnilembus</taxon>
    </lineage>
</organism>
<dbReference type="OrthoDB" id="277439at2759"/>
<keyword evidence="2" id="KW-0597">Phosphoprotein</keyword>
<feature type="region of interest" description="Disordered" evidence="4">
    <location>
        <begin position="1"/>
        <end position="20"/>
    </location>
</feature>
<name>A0A0V0QS72_PSEPJ</name>
<dbReference type="PANTHER" id="PTHR14150">
    <property type="entry name" value="U3 SMALL NUCLEOLAR RNA-ASSOCIATED PROTEIN 14"/>
    <property type="match status" value="1"/>
</dbReference>
<feature type="region of interest" description="Disordered" evidence="4">
    <location>
        <begin position="209"/>
        <end position="230"/>
    </location>
</feature>
<feature type="region of interest" description="Disordered" evidence="4">
    <location>
        <begin position="84"/>
        <end position="113"/>
    </location>
</feature>